<evidence type="ECO:0000313" key="2">
    <source>
        <dbReference type="Proteomes" id="UP000555103"/>
    </source>
</evidence>
<evidence type="ECO:0000313" key="1">
    <source>
        <dbReference type="EMBL" id="MBB4037401.1"/>
    </source>
</evidence>
<protein>
    <recommendedName>
        <fullName evidence="3">TonB-dependent receptor plug domain-containing protein</fullName>
    </recommendedName>
</protein>
<keyword evidence="2" id="KW-1185">Reference proteome</keyword>
<reference evidence="1 2" key="1">
    <citation type="submission" date="2020-08" db="EMBL/GenBank/DDBJ databases">
        <title>Genomic Encyclopedia of Type Strains, Phase IV (KMG-IV): sequencing the most valuable type-strain genomes for metagenomic binning, comparative biology and taxonomic classification.</title>
        <authorList>
            <person name="Goeker M."/>
        </authorList>
    </citation>
    <scope>NUCLEOTIDE SEQUENCE [LARGE SCALE GENOMIC DNA]</scope>
    <source>
        <strain evidence="1 2">DSM 104969</strain>
    </source>
</reference>
<dbReference type="Proteomes" id="UP000555103">
    <property type="component" value="Unassembled WGS sequence"/>
</dbReference>
<organism evidence="1 2">
    <name type="scientific">Dysgonomonas hofstadii</name>
    <dbReference type="NCBI Taxonomy" id="637886"/>
    <lineage>
        <taxon>Bacteria</taxon>
        <taxon>Pseudomonadati</taxon>
        <taxon>Bacteroidota</taxon>
        <taxon>Bacteroidia</taxon>
        <taxon>Bacteroidales</taxon>
        <taxon>Dysgonomonadaceae</taxon>
        <taxon>Dysgonomonas</taxon>
    </lineage>
</organism>
<proteinExistence type="predicted"/>
<accession>A0A840CQS7</accession>
<dbReference type="InterPro" id="IPR037066">
    <property type="entry name" value="Plug_dom_sf"/>
</dbReference>
<gene>
    <name evidence="1" type="ORF">GGR21_003318</name>
</gene>
<dbReference type="EMBL" id="JACIEP010000013">
    <property type="protein sequence ID" value="MBB4037401.1"/>
    <property type="molecule type" value="Genomic_DNA"/>
</dbReference>
<name>A0A840CQS7_9BACT</name>
<comment type="caution">
    <text evidence="1">The sequence shown here is derived from an EMBL/GenBank/DDBJ whole genome shotgun (WGS) entry which is preliminary data.</text>
</comment>
<dbReference type="SUPFAM" id="SSF56935">
    <property type="entry name" value="Porins"/>
    <property type="match status" value="1"/>
</dbReference>
<dbReference type="Pfam" id="PF19643">
    <property type="entry name" value="DUF6146"/>
    <property type="match status" value="1"/>
</dbReference>
<dbReference type="AlphaFoldDB" id="A0A840CQS7"/>
<dbReference type="RefSeq" id="WP_183308239.1">
    <property type="nucleotide sequence ID" value="NZ_JACIEP010000013.1"/>
</dbReference>
<dbReference type="Gene3D" id="2.170.130.10">
    <property type="entry name" value="TonB-dependent receptor, plug domain"/>
    <property type="match status" value="1"/>
</dbReference>
<sequence length="219" mass="25126">MKKIILVLLVVLPVLGFGQDGIKITDNMLLNNKGTVKIPLIKDPYHIPQAPIKLIIHPRIPIEERISPLIVLNGIIMEESFDLNEISVNDIYAIKVYKDEQATALFGTQGKNGVIWISTIPPIEYETIVFAPGYETFLASQKSKDFYSKSYLKTKNLLMVSEWNYRCNNPSIYNPKIYEASIDYEANTNYGLNVEYELYMFFRFMEKENNISLIGDKIS</sequence>
<dbReference type="InterPro" id="IPR046144">
    <property type="entry name" value="DUF6146"/>
</dbReference>
<evidence type="ECO:0008006" key="3">
    <source>
        <dbReference type="Google" id="ProtNLM"/>
    </source>
</evidence>